<organism evidence="1 2">
    <name type="scientific">Dioscorea alata</name>
    <name type="common">Purple yam</name>
    <dbReference type="NCBI Taxonomy" id="55571"/>
    <lineage>
        <taxon>Eukaryota</taxon>
        <taxon>Viridiplantae</taxon>
        <taxon>Streptophyta</taxon>
        <taxon>Embryophyta</taxon>
        <taxon>Tracheophyta</taxon>
        <taxon>Spermatophyta</taxon>
        <taxon>Magnoliopsida</taxon>
        <taxon>Liliopsida</taxon>
        <taxon>Dioscoreales</taxon>
        <taxon>Dioscoreaceae</taxon>
        <taxon>Dioscorea</taxon>
    </lineage>
</organism>
<gene>
    <name evidence="1" type="ORF">IHE45_02G014700</name>
</gene>
<comment type="caution">
    <text evidence="1">The sequence shown here is derived from an EMBL/GenBank/DDBJ whole genome shotgun (WGS) entry which is preliminary data.</text>
</comment>
<evidence type="ECO:0000313" key="1">
    <source>
        <dbReference type="EMBL" id="KAH7689938.1"/>
    </source>
</evidence>
<accession>A0ACB7WNT9</accession>
<dbReference type="Proteomes" id="UP000827976">
    <property type="component" value="Chromosome 2"/>
</dbReference>
<protein>
    <submittedName>
        <fullName evidence="1">Immunoglobulin-like fold-containing protein</fullName>
    </submittedName>
</protein>
<dbReference type="EMBL" id="CM037012">
    <property type="protein sequence ID" value="KAH7689938.1"/>
    <property type="molecule type" value="Genomic_DNA"/>
</dbReference>
<sequence>MDENCSNVVVSENETVSLNCSVSNDDDGEGLHHLQDCGECLIPDEDSFIEIELTDARDTSSEGPNSSVFGQISEGFVFQEHEIMEVVSDSNEEDNLIEIDINMGSIKCSSFAL</sequence>
<reference evidence="2" key="1">
    <citation type="journal article" date="2022" name="Nat. Commun.">
        <title>Chromosome evolution and the genetic basis of agronomically important traits in greater yam.</title>
        <authorList>
            <person name="Bredeson J.V."/>
            <person name="Lyons J.B."/>
            <person name="Oniyinde I.O."/>
            <person name="Okereke N.R."/>
            <person name="Kolade O."/>
            <person name="Nnabue I."/>
            <person name="Nwadili C.O."/>
            <person name="Hribova E."/>
            <person name="Parker M."/>
            <person name="Nwogha J."/>
            <person name="Shu S."/>
            <person name="Carlson J."/>
            <person name="Kariba R."/>
            <person name="Muthemba S."/>
            <person name="Knop K."/>
            <person name="Barton G.J."/>
            <person name="Sherwood A.V."/>
            <person name="Lopez-Montes A."/>
            <person name="Asiedu R."/>
            <person name="Jamnadass R."/>
            <person name="Muchugi A."/>
            <person name="Goodstein D."/>
            <person name="Egesi C.N."/>
            <person name="Featherston J."/>
            <person name="Asfaw A."/>
            <person name="Simpson G.G."/>
            <person name="Dolezel J."/>
            <person name="Hendre P.S."/>
            <person name="Van Deynze A."/>
            <person name="Kumar P.L."/>
            <person name="Obidiegwu J.E."/>
            <person name="Bhattacharjee R."/>
            <person name="Rokhsar D.S."/>
        </authorList>
    </citation>
    <scope>NUCLEOTIDE SEQUENCE [LARGE SCALE GENOMIC DNA]</scope>
    <source>
        <strain evidence="2">cv. TDa95/00328</strain>
    </source>
</reference>
<name>A0ACB7WNT9_DIOAL</name>
<proteinExistence type="predicted"/>
<evidence type="ECO:0000313" key="2">
    <source>
        <dbReference type="Proteomes" id="UP000827976"/>
    </source>
</evidence>
<keyword evidence="2" id="KW-1185">Reference proteome</keyword>